<sequence length="115" mass="13170">MESRKTPNLGAPRLSLDRIDHLEKDALWIPYHSRSSDVEFLKKPAFLRDVMVGLVGLTETIIDIQNLFFDKALDLGMSIDELWEEASSLHRRLQVFLEGLVDIEAPPIPQVLFLQ</sequence>
<reference evidence="1" key="2">
    <citation type="submission" date="2021-02" db="EMBL/GenBank/DDBJ databases">
        <title>Aspergillus puulaauensis MK2 genome sequence.</title>
        <authorList>
            <person name="Futagami T."/>
            <person name="Mori K."/>
            <person name="Kadooka C."/>
            <person name="Tanaka T."/>
        </authorList>
    </citation>
    <scope>NUCLEOTIDE SEQUENCE</scope>
    <source>
        <strain evidence="1">MK2</strain>
    </source>
</reference>
<dbReference type="AlphaFoldDB" id="A0A7R7XBG2"/>
<dbReference type="EMBL" id="AP024443">
    <property type="protein sequence ID" value="BCS18165.1"/>
    <property type="molecule type" value="Genomic_DNA"/>
</dbReference>
<dbReference type="RefSeq" id="XP_041550359.1">
    <property type="nucleotide sequence ID" value="XM_041706962.1"/>
</dbReference>
<organism evidence="1 2">
    <name type="scientific">Aspergillus puulaauensis</name>
    <dbReference type="NCBI Taxonomy" id="1220207"/>
    <lineage>
        <taxon>Eukaryota</taxon>
        <taxon>Fungi</taxon>
        <taxon>Dikarya</taxon>
        <taxon>Ascomycota</taxon>
        <taxon>Pezizomycotina</taxon>
        <taxon>Eurotiomycetes</taxon>
        <taxon>Eurotiomycetidae</taxon>
        <taxon>Eurotiales</taxon>
        <taxon>Aspergillaceae</taxon>
        <taxon>Aspergillus</taxon>
    </lineage>
</organism>
<protein>
    <submittedName>
        <fullName evidence="1">Uncharacterized protein</fullName>
    </submittedName>
</protein>
<gene>
    <name evidence="1" type="ORF">APUU_10993A</name>
</gene>
<evidence type="ECO:0000313" key="2">
    <source>
        <dbReference type="Proteomes" id="UP000654913"/>
    </source>
</evidence>
<evidence type="ECO:0000313" key="1">
    <source>
        <dbReference type="EMBL" id="BCS18165.1"/>
    </source>
</evidence>
<name>A0A7R7XBG2_9EURO</name>
<proteinExistence type="predicted"/>
<accession>A0A7R7XBG2</accession>
<reference evidence="1" key="1">
    <citation type="submission" date="2021-01" db="EMBL/GenBank/DDBJ databases">
        <authorList>
            <consortium name="Aspergillus puulaauensis MK2 genome sequencing consortium"/>
            <person name="Kazuki M."/>
            <person name="Futagami T."/>
        </authorList>
    </citation>
    <scope>NUCLEOTIDE SEQUENCE</scope>
    <source>
        <strain evidence="1">MK2</strain>
    </source>
</reference>
<dbReference type="KEGG" id="apuu:APUU_10993A"/>
<dbReference type="GeneID" id="64968170"/>
<dbReference type="Proteomes" id="UP000654913">
    <property type="component" value="Chromosome 1"/>
</dbReference>
<keyword evidence="2" id="KW-1185">Reference proteome</keyword>